<sequence length="301" mass="35201">MSYELFFTQQMQVEPPDYTEFVAFFQDRKNYLLEENHAHYQNVDSGIYFYFEFDAELPERDKDEPLQEAEYQLIPIVFDINLFRPHVFALEAADELEAFINHFELHVVDPQNDGLGEGLFSRAAFLKGWNHANAFAVEAIVDQHPEHPFPCTPAPRIKQYWRWNVARETYEASLEGEAYVPKFNFIWVDDQVHTAVIWGDGGPLALPEVDYVVLVSHEMRDDFQEGDEPEVVLAPWADITPWLERYGSKVEAETDHWLVEYEGIPEDLKSWWLAYAGSKEFKIMTLDQVLDEEIVAMYMES</sequence>
<accession>A0A8J7U4K0</accession>
<reference evidence="1" key="1">
    <citation type="submission" date="2021-03" db="EMBL/GenBank/DDBJ databases">
        <authorList>
            <person name="Wang G."/>
        </authorList>
    </citation>
    <scope>NUCLEOTIDE SEQUENCE</scope>
    <source>
        <strain evidence="1">KCTC 12899</strain>
    </source>
</reference>
<proteinExistence type="predicted"/>
<organism evidence="1 2">
    <name type="scientific">Acanthopleuribacter pedis</name>
    <dbReference type="NCBI Taxonomy" id="442870"/>
    <lineage>
        <taxon>Bacteria</taxon>
        <taxon>Pseudomonadati</taxon>
        <taxon>Acidobacteriota</taxon>
        <taxon>Holophagae</taxon>
        <taxon>Acanthopleuribacterales</taxon>
        <taxon>Acanthopleuribacteraceae</taxon>
        <taxon>Acanthopleuribacter</taxon>
    </lineage>
</organism>
<keyword evidence="2" id="KW-1185">Reference proteome</keyword>
<dbReference type="RefSeq" id="WP_207858118.1">
    <property type="nucleotide sequence ID" value="NZ_JAFREP010000005.1"/>
</dbReference>
<gene>
    <name evidence="1" type="ORF">J3U88_07935</name>
</gene>
<protein>
    <submittedName>
        <fullName evidence="1">Uncharacterized protein</fullName>
    </submittedName>
</protein>
<comment type="caution">
    <text evidence="1">The sequence shown here is derived from an EMBL/GenBank/DDBJ whole genome shotgun (WGS) entry which is preliminary data.</text>
</comment>
<evidence type="ECO:0000313" key="2">
    <source>
        <dbReference type="Proteomes" id="UP000664417"/>
    </source>
</evidence>
<dbReference type="AlphaFoldDB" id="A0A8J7U4K0"/>
<dbReference type="EMBL" id="JAFREP010000005">
    <property type="protein sequence ID" value="MBO1318381.1"/>
    <property type="molecule type" value="Genomic_DNA"/>
</dbReference>
<evidence type="ECO:0000313" key="1">
    <source>
        <dbReference type="EMBL" id="MBO1318381.1"/>
    </source>
</evidence>
<name>A0A8J7U4K0_9BACT</name>
<dbReference type="Proteomes" id="UP000664417">
    <property type="component" value="Unassembled WGS sequence"/>
</dbReference>